<feature type="signal peptide" evidence="5">
    <location>
        <begin position="1"/>
        <end position="22"/>
    </location>
</feature>
<evidence type="ECO:0000259" key="6">
    <source>
        <dbReference type="PROSITE" id="PS51935"/>
    </source>
</evidence>
<organism evidence="7 8">
    <name type="scientific">Olivibacter domesticus</name>
    <name type="common">Pseudosphingobacterium domesticum</name>
    <dbReference type="NCBI Taxonomy" id="407022"/>
    <lineage>
        <taxon>Bacteria</taxon>
        <taxon>Pseudomonadati</taxon>
        <taxon>Bacteroidota</taxon>
        <taxon>Sphingobacteriia</taxon>
        <taxon>Sphingobacteriales</taxon>
        <taxon>Sphingobacteriaceae</taxon>
        <taxon>Olivibacter</taxon>
    </lineage>
</organism>
<dbReference type="InterPro" id="IPR000064">
    <property type="entry name" value="NLP_P60_dom"/>
</dbReference>
<evidence type="ECO:0000256" key="3">
    <source>
        <dbReference type="ARBA" id="ARBA00022801"/>
    </source>
</evidence>
<name>A0A1H7QI60_OLID1</name>
<dbReference type="AlphaFoldDB" id="A0A1H7QI60"/>
<dbReference type="GO" id="GO:0006508">
    <property type="term" value="P:proteolysis"/>
    <property type="evidence" value="ECO:0007669"/>
    <property type="project" value="UniProtKB-KW"/>
</dbReference>
<feature type="domain" description="NlpC/P60" evidence="6">
    <location>
        <begin position="42"/>
        <end position="172"/>
    </location>
</feature>
<keyword evidence="4" id="KW-0788">Thiol protease</keyword>
<dbReference type="PROSITE" id="PS51935">
    <property type="entry name" value="NLPC_P60"/>
    <property type="match status" value="1"/>
</dbReference>
<dbReference type="GO" id="GO:0008234">
    <property type="term" value="F:cysteine-type peptidase activity"/>
    <property type="evidence" value="ECO:0007669"/>
    <property type="project" value="UniProtKB-KW"/>
</dbReference>
<accession>A0A1H7QI60</accession>
<evidence type="ECO:0000256" key="4">
    <source>
        <dbReference type="ARBA" id="ARBA00022807"/>
    </source>
</evidence>
<keyword evidence="5" id="KW-0732">Signal</keyword>
<dbReference type="SUPFAM" id="SSF54001">
    <property type="entry name" value="Cysteine proteinases"/>
    <property type="match status" value="1"/>
</dbReference>
<dbReference type="Gene3D" id="3.90.1720.10">
    <property type="entry name" value="endopeptidase domain like (from Nostoc punctiforme)"/>
    <property type="match status" value="1"/>
</dbReference>
<dbReference type="Pfam" id="PF00877">
    <property type="entry name" value="NLPC_P60"/>
    <property type="match status" value="1"/>
</dbReference>
<gene>
    <name evidence="7" type="ORF">SAMN05661044_02607</name>
</gene>
<evidence type="ECO:0000256" key="1">
    <source>
        <dbReference type="ARBA" id="ARBA00007074"/>
    </source>
</evidence>
<evidence type="ECO:0000256" key="2">
    <source>
        <dbReference type="ARBA" id="ARBA00022670"/>
    </source>
</evidence>
<keyword evidence="2" id="KW-0645">Protease</keyword>
<evidence type="ECO:0000313" key="8">
    <source>
        <dbReference type="Proteomes" id="UP000199421"/>
    </source>
</evidence>
<dbReference type="EMBL" id="FOAF01000002">
    <property type="protein sequence ID" value="SEL47781.1"/>
    <property type="molecule type" value="Genomic_DNA"/>
</dbReference>
<dbReference type="OrthoDB" id="9807055at2"/>
<dbReference type="Proteomes" id="UP000199421">
    <property type="component" value="Unassembled WGS sequence"/>
</dbReference>
<comment type="similarity">
    <text evidence="1">Belongs to the peptidase C40 family.</text>
</comment>
<reference evidence="8" key="1">
    <citation type="submission" date="2016-10" db="EMBL/GenBank/DDBJ databases">
        <authorList>
            <person name="Varghese N."/>
            <person name="Submissions S."/>
        </authorList>
    </citation>
    <scope>NUCLEOTIDE SEQUENCE [LARGE SCALE GENOMIC DNA]</scope>
    <source>
        <strain evidence="8">DSM 18733</strain>
    </source>
</reference>
<keyword evidence="3" id="KW-0378">Hydrolase</keyword>
<evidence type="ECO:0000256" key="5">
    <source>
        <dbReference type="SAM" id="SignalP"/>
    </source>
</evidence>
<sequence>MIKIVSIAFLCLALMVCETTYAKTLEKDFIEKQVLLAAFKQEVNPTALVSFAQTLLGIPYKYGGSNPKLGFDCSGFVNYVFKNFHFPVPRSSSAFSKHGERIVLEKASPGDLILFRGTNPKVKSVGHIGIIISNAGEPIRFIHASSGKAQCVTETPLDARYQKRFIKVIRLL</sequence>
<evidence type="ECO:0000313" key="7">
    <source>
        <dbReference type="EMBL" id="SEL47781.1"/>
    </source>
</evidence>
<feature type="chain" id="PRO_5011605178" evidence="5">
    <location>
        <begin position="23"/>
        <end position="172"/>
    </location>
</feature>
<dbReference type="RefSeq" id="WP_093324880.1">
    <property type="nucleotide sequence ID" value="NZ_FOAF01000002.1"/>
</dbReference>
<proteinExistence type="inferred from homology"/>
<dbReference type="PANTHER" id="PTHR47053:SF1">
    <property type="entry name" value="MUREIN DD-ENDOPEPTIDASE MEPH-RELATED"/>
    <property type="match status" value="1"/>
</dbReference>
<dbReference type="STRING" id="407022.SAMN05661044_02607"/>
<dbReference type="PANTHER" id="PTHR47053">
    <property type="entry name" value="MUREIN DD-ENDOPEPTIDASE MEPH-RELATED"/>
    <property type="match status" value="1"/>
</dbReference>
<keyword evidence="8" id="KW-1185">Reference proteome</keyword>
<dbReference type="InterPro" id="IPR051202">
    <property type="entry name" value="Peptidase_C40"/>
</dbReference>
<protein>
    <submittedName>
        <fullName evidence="7">NlpC/P60 family protein</fullName>
    </submittedName>
</protein>
<dbReference type="InterPro" id="IPR038765">
    <property type="entry name" value="Papain-like_cys_pep_sf"/>
</dbReference>